<comment type="subcellular location">
    <subcellularLocation>
        <location evidence="1">Membrane</location>
        <topology evidence="1">Multi-pass membrane protein</topology>
    </subcellularLocation>
</comment>
<dbReference type="AlphaFoldDB" id="A0A1G9VLA8"/>
<evidence type="ECO:0000313" key="7">
    <source>
        <dbReference type="EMBL" id="SDM73048.1"/>
    </source>
</evidence>
<feature type="transmembrane region" description="Helical" evidence="6">
    <location>
        <begin position="106"/>
        <end position="126"/>
    </location>
</feature>
<dbReference type="GO" id="GO:0033013">
    <property type="term" value="P:tetrapyrrole metabolic process"/>
    <property type="evidence" value="ECO:0007669"/>
    <property type="project" value="UniProtKB-ARBA"/>
</dbReference>
<feature type="transmembrane region" description="Helical" evidence="6">
    <location>
        <begin position="12"/>
        <end position="32"/>
    </location>
</feature>
<dbReference type="GO" id="GO:0016020">
    <property type="term" value="C:membrane"/>
    <property type="evidence" value="ECO:0007669"/>
    <property type="project" value="UniProtKB-SubCell"/>
</dbReference>
<dbReference type="PANTHER" id="PTHR10057:SF0">
    <property type="entry name" value="TRANSLOCATOR PROTEIN"/>
    <property type="match status" value="1"/>
</dbReference>
<keyword evidence="5 6" id="KW-0472">Membrane</keyword>
<dbReference type="InterPro" id="IPR038330">
    <property type="entry name" value="TspO/MBR-related_sf"/>
</dbReference>
<feature type="transmembrane region" description="Helical" evidence="6">
    <location>
        <begin position="52"/>
        <end position="73"/>
    </location>
</feature>
<keyword evidence="8" id="KW-1185">Reference proteome</keyword>
<name>A0A1G9VLA8_ALLAB</name>
<keyword evidence="3 6" id="KW-0812">Transmembrane</keyword>
<evidence type="ECO:0000313" key="8">
    <source>
        <dbReference type="Proteomes" id="UP000183376"/>
    </source>
</evidence>
<dbReference type="PANTHER" id="PTHR10057">
    <property type="entry name" value="PERIPHERAL-TYPE BENZODIAZEPINE RECEPTOR"/>
    <property type="match status" value="1"/>
</dbReference>
<dbReference type="InterPro" id="IPR004307">
    <property type="entry name" value="TspO_MBR"/>
</dbReference>
<protein>
    <submittedName>
        <fullName evidence="7">TspO and MBR related proteins</fullName>
    </submittedName>
</protein>
<evidence type="ECO:0000256" key="3">
    <source>
        <dbReference type="ARBA" id="ARBA00022692"/>
    </source>
</evidence>
<dbReference type="eggNOG" id="COG3476">
    <property type="taxonomic scope" value="Bacteria"/>
</dbReference>
<dbReference type="CDD" id="cd15904">
    <property type="entry name" value="TSPO_MBR"/>
    <property type="match status" value="1"/>
</dbReference>
<proteinExistence type="inferred from homology"/>
<comment type="similarity">
    <text evidence="2">Belongs to the TspO/BZRP family.</text>
</comment>
<accession>A0A1G9VLA8</accession>
<feature type="transmembrane region" description="Helical" evidence="6">
    <location>
        <begin position="138"/>
        <end position="157"/>
    </location>
</feature>
<reference evidence="7 8" key="1">
    <citation type="submission" date="2016-10" db="EMBL/GenBank/DDBJ databases">
        <authorList>
            <person name="de Groot N.N."/>
        </authorList>
    </citation>
    <scope>NUCLEOTIDE SEQUENCE [LARGE SCALE GENOMIC DNA]</scope>
    <source>
        <strain evidence="7 8">DSM 44149</strain>
    </source>
</reference>
<evidence type="ECO:0000256" key="1">
    <source>
        <dbReference type="ARBA" id="ARBA00004141"/>
    </source>
</evidence>
<organism evidence="7 8">
    <name type="scientific">Allokutzneria albata</name>
    <name type="common">Kibdelosporangium albatum</name>
    <dbReference type="NCBI Taxonomy" id="211114"/>
    <lineage>
        <taxon>Bacteria</taxon>
        <taxon>Bacillati</taxon>
        <taxon>Actinomycetota</taxon>
        <taxon>Actinomycetes</taxon>
        <taxon>Pseudonocardiales</taxon>
        <taxon>Pseudonocardiaceae</taxon>
        <taxon>Allokutzneria</taxon>
    </lineage>
</organism>
<dbReference type="FunFam" id="1.20.1260.100:FF:000001">
    <property type="entry name" value="translocator protein 2"/>
    <property type="match status" value="1"/>
</dbReference>
<evidence type="ECO:0000256" key="6">
    <source>
        <dbReference type="SAM" id="Phobius"/>
    </source>
</evidence>
<sequence>MLKAVRTPSSPVAPAAFGIAVAVVAVVGATASGDAATTYTALRQPAWAPPSWLFGPVWTVLYVLLALSGWLYWRNGGTKAGLITYAVGLALNAAWSPLFFGAGLRTVALVDIIALDIVVMVGIWLFSRRSRAAALLQIPYLAWIVFATALNMALVVLN</sequence>
<dbReference type="PIRSF" id="PIRSF005859">
    <property type="entry name" value="PBR"/>
    <property type="match status" value="1"/>
</dbReference>
<dbReference type="STRING" id="211114.SAMN04489726_3109"/>
<evidence type="ECO:0000256" key="2">
    <source>
        <dbReference type="ARBA" id="ARBA00007524"/>
    </source>
</evidence>
<dbReference type="EMBL" id="LT629701">
    <property type="protein sequence ID" value="SDM73048.1"/>
    <property type="molecule type" value="Genomic_DNA"/>
</dbReference>
<dbReference type="Gene3D" id="1.20.1260.100">
    <property type="entry name" value="TspO/MBR protein"/>
    <property type="match status" value="1"/>
</dbReference>
<keyword evidence="4 6" id="KW-1133">Transmembrane helix</keyword>
<evidence type="ECO:0000256" key="5">
    <source>
        <dbReference type="ARBA" id="ARBA00023136"/>
    </source>
</evidence>
<dbReference type="Pfam" id="PF03073">
    <property type="entry name" value="TspO_MBR"/>
    <property type="match status" value="1"/>
</dbReference>
<gene>
    <name evidence="7" type="ORF">SAMN04489726_3109</name>
</gene>
<evidence type="ECO:0000256" key="4">
    <source>
        <dbReference type="ARBA" id="ARBA00022989"/>
    </source>
</evidence>
<dbReference type="Proteomes" id="UP000183376">
    <property type="component" value="Chromosome I"/>
</dbReference>
<feature type="transmembrane region" description="Helical" evidence="6">
    <location>
        <begin position="80"/>
        <end position="100"/>
    </location>
</feature>